<reference evidence="2" key="1">
    <citation type="submission" date="2022-07" db="EMBL/GenBank/DDBJ databases">
        <title>Phylogenomic reconstructions and comparative analyses of Kickxellomycotina fungi.</title>
        <authorList>
            <person name="Reynolds N.K."/>
            <person name="Stajich J.E."/>
            <person name="Barry K."/>
            <person name="Grigoriev I.V."/>
            <person name="Crous P."/>
            <person name="Smith M.E."/>
        </authorList>
    </citation>
    <scope>NUCLEOTIDE SEQUENCE</scope>
    <source>
        <strain evidence="2">CBS 109367</strain>
    </source>
</reference>
<gene>
    <name evidence="2" type="ORF">IWW39_002994</name>
</gene>
<organism evidence="2 3">
    <name type="scientific">Coemansia spiralis</name>
    <dbReference type="NCBI Taxonomy" id="417178"/>
    <lineage>
        <taxon>Eukaryota</taxon>
        <taxon>Fungi</taxon>
        <taxon>Fungi incertae sedis</taxon>
        <taxon>Zoopagomycota</taxon>
        <taxon>Kickxellomycotina</taxon>
        <taxon>Kickxellomycetes</taxon>
        <taxon>Kickxellales</taxon>
        <taxon>Kickxellaceae</taxon>
        <taxon>Coemansia</taxon>
    </lineage>
</organism>
<accession>A0A9W8GMB1</accession>
<protein>
    <submittedName>
        <fullName evidence="2">Uncharacterized protein</fullName>
    </submittedName>
</protein>
<dbReference type="OrthoDB" id="5591338at2759"/>
<evidence type="ECO:0000313" key="2">
    <source>
        <dbReference type="EMBL" id="KAJ2687352.1"/>
    </source>
</evidence>
<feature type="coiled-coil region" evidence="1">
    <location>
        <begin position="767"/>
        <end position="794"/>
    </location>
</feature>
<proteinExistence type="predicted"/>
<keyword evidence="3" id="KW-1185">Reference proteome</keyword>
<evidence type="ECO:0000313" key="3">
    <source>
        <dbReference type="Proteomes" id="UP001151516"/>
    </source>
</evidence>
<name>A0A9W8GMB1_9FUNG</name>
<comment type="caution">
    <text evidence="2">The sequence shown here is derived from an EMBL/GenBank/DDBJ whole genome shotgun (WGS) entry which is preliminary data.</text>
</comment>
<dbReference type="AlphaFoldDB" id="A0A9W8GMB1"/>
<dbReference type="Proteomes" id="UP001151516">
    <property type="component" value="Unassembled WGS sequence"/>
</dbReference>
<evidence type="ECO:0000256" key="1">
    <source>
        <dbReference type="SAM" id="Coils"/>
    </source>
</evidence>
<sequence length="920" mass="98307">MSLLANDPLLQIVEIVGHSGPIPPGAAESLHRLYASSADVRACLRLVDPAYMDVLTAAHLGSSAVSSADTAQDIVGAGTRMTRLLSGGGDWAATMLADTIDNSANCPQMPSEVARALLARVKSAQPLHAHARLLKAIGSPCDQSLLHAVVDAIVDGPPVSSLTQLLCVAAQLIEQDRVGAMAVLAGLESLRGFARHIIKLLSVPSPTVAAPALHLLTLILLHPPAQTSPLTVLADGLCGKLFDATHIGRTLVLASDLCLNCQQAGKPLDDLVVLEAIAGMVTAIAHCGLSDDSAQMAVRAAFFASTELVPAIIHVVALAKLDRRYMHPLLRMVTAIIARPDDASTPLVRALASECQEGGSMAAVVDDLFELVVSGIEDIDDAMPRFRSTMQQASVEPQLPRVSSDESGCCWLANCPATYRRDAVRFLCAVLNTPALEAEGYAPQLIEAISMALTPLFTRRASPSLDVLALTGRYYWVDKPVLGMAIDLAAGSPEFRAQWQTYISMTSWPTTLSQEEAASGGIMEMYRKVANIFALLGSPSASFLGDVLCHQPDQGQKSLQSIAIRSDLVANVATPSDSSHASSSGAASPYQADDVIAITDMRMAAAAVSGSQLYQEGLCISTATLQSEEEYDSCEVISSKIHTMVLRQWQRMCEAEAALDLAKSTHTGQPAILHHLTSAIRQARQLSTPSVITGLVAVVSTAAGLHRQHTSHVSALKAAVMVSVQQSHDHLLASTDAEVMYLNGELNRVQAHASQLTADLRTTRKLADRQASDLSDLNSQHSELQAKYRKIEVEAGHWKQECVRAKEHLELSERIARDAHQNLISQHAEDRQRSVDRALADGRAEWDGRHAAMSDTVAGLERALAEAVPRLRELEAQVENERLAAAELRVQNAAMAAKLADLAHAATALHGLAHRPHLNP</sequence>
<keyword evidence="1" id="KW-0175">Coiled coil</keyword>
<dbReference type="EMBL" id="JANBTX010000075">
    <property type="protein sequence ID" value="KAJ2687352.1"/>
    <property type="molecule type" value="Genomic_DNA"/>
</dbReference>